<comment type="caution">
    <text evidence="4">The sequence shown here is derived from an EMBL/GenBank/DDBJ whole genome shotgun (WGS) entry which is preliminary data.</text>
</comment>
<evidence type="ECO:0000256" key="2">
    <source>
        <dbReference type="SAM" id="SignalP"/>
    </source>
</evidence>
<keyword evidence="5" id="KW-1185">Reference proteome</keyword>
<dbReference type="InterPro" id="IPR050902">
    <property type="entry name" value="ABC_Transporter_SBP"/>
</dbReference>
<dbReference type="CDD" id="cd01143">
    <property type="entry name" value="YvrC"/>
    <property type="match status" value="1"/>
</dbReference>
<organism evidence="4 5">
    <name type="scientific">Comamonas kerstersii</name>
    <dbReference type="NCBI Taxonomy" id="225992"/>
    <lineage>
        <taxon>Bacteria</taxon>
        <taxon>Pseudomonadati</taxon>
        <taxon>Pseudomonadota</taxon>
        <taxon>Betaproteobacteria</taxon>
        <taxon>Burkholderiales</taxon>
        <taxon>Comamonadaceae</taxon>
        <taxon>Comamonas</taxon>
    </lineage>
</organism>
<feature type="domain" description="Fe/B12 periplasmic-binding" evidence="3">
    <location>
        <begin position="48"/>
        <end position="296"/>
    </location>
</feature>
<dbReference type="PANTHER" id="PTHR30535">
    <property type="entry name" value="VITAMIN B12-BINDING PROTEIN"/>
    <property type="match status" value="1"/>
</dbReference>
<feature type="chain" id="PRO_5006938978" evidence="2">
    <location>
        <begin position="25"/>
        <end position="302"/>
    </location>
</feature>
<dbReference type="PROSITE" id="PS50983">
    <property type="entry name" value="FE_B12_PBP"/>
    <property type="match status" value="1"/>
</dbReference>
<name>A0A0W7Z268_9BURK</name>
<evidence type="ECO:0000313" key="5">
    <source>
        <dbReference type="Proteomes" id="UP000053300"/>
    </source>
</evidence>
<evidence type="ECO:0000256" key="1">
    <source>
        <dbReference type="ARBA" id="ARBA00022729"/>
    </source>
</evidence>
<dbReference type="STRING" id="225992.B5M06_11770"/>
<dbReference type="SUPFAM" id="SSF53807">
    <property type="entry name" value="Helical backbone' metal receptor"/>
    <property type="match status" value="1"/>
</dbReference>
<dbReference type="Gene3D" id="3.40.50.1980">
    <property type="entry name" value="Nitrogenase molybdenum iron protein domain"/>
    <property type="match status" value="2"/>
</dbReference>
<reference evidence="4 5" key="1">
    <citation type="submission" date="2015-12" db="EMBL/GenBank/DDBJ databases">
        <title>Complete genome sequence of a multi-drug resistant strain Acidovorax sp. 12322-1.</title>
        <authorList>
            <person name="Ming D."/>
            <person name="Wang M."/>
            <person name="Hu S."/>
            <person name="Zhou Y."/>
            <person name="Jiang T."/>
        </authorList>
    </citation>
    <scope>NUCLEOTIDE SEQUENCE [LARGE SCALE GENOMIC DNA]</scope>
    <source>
        <strain evidence="4 5">12322-1</strain>
    </source>
</reference>
<evidence type="ECO:0000313" key="4">
    <source>
        <dbReference type="EMBL" id="KUF41183.1"/>
    </source>
</evidence>
<accession>A0A0W7Z268</accession>
<protein>
    <submittedName>
        <fullName evidence="4">ABC transporter substrate-binding protein</fullName>
    </submittedName>
</protein>
<proteinExistence type="predicted"/>
<feature type="signal peptide" evidence="2">
    <location>
        <begin position="1"/>
        <end position="24"/>
    </location>
</feature>
<dbReference type="PANTHER" id="PTHR30535:SF34">
    <property type="entry name" value="MOLYBDATE-BINDING PROTEIN MOLA"/>
    <property type="match status" value="1"/>
</dbReference>
<keyword evidence="1 2" id="KW-0732">Signal</keyword>
<dbReference type="InterPro" id="IPR002491">
    <property type="entry name" value="ABC_transptr_periplasmic_BD"/>
</dbReference>
<dbReference type="EMBL" id="LPXH01000025">
    <property type="protein sequence ID" value="KUF41183.1"/>
    <property type="molecule type" value="Genomic_DNA"/>
</dbReference>
<dbReference type="GO" id="GO:0071281">
    <property type="term" value="P:cellular response to iron ion"/>
    <property type="evidence" value="ECO:0007669"/>
    <property type="project" value="TreeGrafter"/>
</dbReference>
<sequence>MKRYIRRCSLLAACWLGLLGSVQAADVPPEALKDDRGRSVVLSQPPQRIVSLLPSLTETVCALGACDKLVGVDRYSNWPEDLQRKLPVVGGGLDPNVEAIVALKPDVVLLSSSARVGERLEALGLRTVALEPRTSADVLRVMHSVGVVLGQPPQQVQAVWQRMQNGVQAAAQSLPPEVQGARVYFEVSRGPYVAGPSSFIGEMLSRMQLGNVVPQEMGPFPRVNPEFIVRARPDVILMVNHSMQAASSYPGWQSLEAVKQQRICTFDARESDVIVRPGPRMDEAAALIARCVREKAPRRGHE</sequence>
<dbReference type="Pfam" id="PF01497">
    <property type="entry name" value="Peripla_BP_2"/>
    <property type="match status" value="1"/>
</dbReference>
<gene>
    <name evidence="4" type="ORF">AS359_10400</name>
</gene>
<dbReference type="RefSeq" id="WP_058879841.1">
    <property type="nucleotide sequence ID" value="NZ_JBPPQS010000001.1"/>
</dbReference>
<dbReference type="AlphaFoldDB" id="A0A0W7Z268"/>
<dbReference type="NCBIfam" id="NF038402">
    <property type="entry name" value="TroA_like"/>
    <property type="match status" value="1"/>
</dbReference>
<dbReference type="InterPro" id="IPR054828">
    <property type="entry name" value="Vit_B12_bind_prot"/>
</dbReference>
<dbReference type="Proteomes" id="UP000053300">
    <property type="component" value="Unassembled WGS sequence"/>
</dbReference>
<evidence type="ECO:0000259" key="3">
    <source>
        <dbReference type="PROSITE" id="PS50983"/>
    </source>
</evidence>